<feature type="compositionally biased region" description="Polar residues" evidence="1">
    <location>
        <begin position="507"/>
        <end position="516"/>
    </location>
</feature>
<protein>
    <submittedName>
        <fullName evidence="3">TIGR04551 family protein</fullName>
    </submittedName>
</protein>
<dbReference type="RefSeq" id="WP_141196407.1">
    <property type="nucleotide sequence ID" value="NZ_CP041186.1"/>
</dbReference>
<name>A0A4Y6PNS8_PERCE</name>
<feature type="region of interest" description="Disordered" evidence="1">
    <location>
        <begin position="494"/>
        <end position="518"/>
    </location>
</feature>
<keyword evidence="4" id="KW-1185">Reference proteome</keyword>
<evidence type="ECO:0000256" key="1">
    <source>
        <dbReference type="SAM" id="MobiDB-lite"/>
    </source>
</evidence>
<accession>A0A4Y6PNS8</accession>
<feature type="signal peptide" evidence="2">
    <location>
        <begin position="1"/>
        <end position="25"/>
    </location>
</feature>
<feature type="chain" id="PRO_5030106141" evidence="2">
    <location>
        <begin position="26"/>
        <end position="728"/>
    </location>
</feature>
<evidence type="ECO:0000313" key="3">
    <source>
        <dbReference type="EMBL" id="QDG49910.1"/>
    </source>
</evidence>
<reference evidence="3 4" key="1">
    <citation type="submission" date="2019-06" db="EMBL/GenBank/DDBJ databases">
        <title>Persicimonas caeni gen. nov., sp. nov., a predatory bacterium isolated from solar saltern.</title>
        <authorList>
            <person name="Wang S."/>
        </authorList>
    </citation>
    <scope>NUCLEOTIDE SEQUENCE [LARGE SCALE GENOMIC DNA]</scope>
    <source>
        <strain evidence="3 4">YN101</strain>
    </source>
</reference>
<dbReference type="InterPro" id="IPR030884">
    <property type="entry name" value="CHP04551"/>
</dbReference>
<accession>A0A5B8Y0N1</accession>
<feature type="compositionally biased region" description="Acidic residues" evidence="1">
    <location>
        <begin position="55"/>
        <end position="66"/>
    </location>
</feature>
<organism evidence="3 4">
    <name type="scientific">Persicimonas caeni</name>
    <dbReference type="NCBI Taxonomy" id="2292766"/>
    <lineage>
        <taxon>Bacteria</taxon>
        <taxon>Deltaproteobacteria</taxon>
        <taxon>Bradymonadales</taxon>
        <taxon>Bradymonadaceae</taxon>
        <taxon>Persicimonas</taxon>
    </lineage>
</organism>
<keyword evidence="2" id="KW-0732">Signal</keyword>
<feature type="compositionally biased region" description="Low complexity" evidence="1">
    <location>
        <begin position="117"/>
        <end position="129"/>
    </location>
</feature>
<proteinExistence type="predicted"/>
<dbReference type="Proteomes" id="UP000315995">
    <property type="component" value="Chromosome"/>
</dbReference>
<feature type="region of interest" description="Disordered" evidence="1">
    <location>
        <begin position="199"/>
        <end position="222"/>
    </location>
</feature>
<feature type="region of interest" description="Disordered" evidence="1">
    <location>
        <begin position="23"/>
        <end position="146"/>
    </location>
</feature>
<gene>
    <name evidence="3" type="ORF">FIV42_03875</name>
</gene>
<evidence type="ECO:0000256" key="2">
    <source>
        <dbReference type="SAM" id="SignalP"/>
    </source>
</evidence>
<feature type="compositionally biased region" description="Acidic residues" evidence="1">
    <location>
        <begin position="91"/>
        <end position="105"/>
    </location>
</feature>
<dbReference type="EMBL" id="CP041186">
    <property type="protein sequence ID" value="QDG49910.1"/>
    <property type="molecule type" value="Genomic_DNA"/>
</dbReference>
<evidence type="ECO:0000313" key="4">
    <source>
        <dbReference type="Proteomes" id="UP000315995"/>
    </source>
</evidence>
<sequence>MDSSLIFRSLLTALLVCAGTSSALAQQAPGDEPAAEEQPEEEADAPSDEQAQPAEADEPEQEEADQAAEQQEQEQPAAPDTGEQAQPAGEGEADEDETGEQEDAAPEAAEPPPAQPVQPAEQPQQIEAPEPSEDAQESPISDLANGDADEEFVPLEDIEEGVLESITPAEVYPYVDWNGYFRLRSEVNVGFDLDTGGTSAVPPPVDEFVSPNPETTDPVEEEADTLWTTDMRLRLEPTINITEALRLHIEADIFDNVVLGTQYDNPDFFGVANGVEDRPPVIRVNEAWGEVDAFFGTLRAGRMDDPWGLGIFSDSGDCLDCSVENPIDRVAFTTQIWEVYTRLTVDFPSEGLTTEPLLFAGQAYDIGQADDVDQYTISIFRKPVTREDRELQAHRLEVEKKPVFNGGVYFTYRNQSGFFSPSTAAGQDVGETEALDQGLLVYRGMELYVPDVWFEMLYNPEPDMLVRLALEGVGVFGSVDNSTREAVGVTDNDQSVNCFDDDERSNNEQVCSSQGTGAERESVSKDITEFGLALESELYFGGPVRFGLNGGFATGGPEANWGFTVDNNGNIVPANGAGLDFYRFNPNYHVDLILFREVIGTVTNAYYGNPWAQIRFLETPSSRMELQFDAIVSAAMDSAGTPSAIIEDGESVEGNSMLGLELDAATRYIETDHFRAEIEGGILFPFSGLGARTGGRRLVPVGDDPVDIGANVDPSIAWTVQGNLFWTF</sequence>
<dbReference type="OrthoDB" id="5495168at2"/>
<feature type="compositionally biased region" description="Low complexity" evidence="1">
    <location>
        <begin position="67"/>
        <end position="90"/>
    </location>
</feature>
<dbReference type="AlphaFoldDB" id="A0A4Y6PNS8"/>
<feature type="compositionally biased region" description="Acidic residues" evidence="1">
    <location>
        <begin position="33"/>
        <end position="47"/>
    </location>
</feature>
<dbReference type="NCBIfam" id="TIGR04551">
    <property type="entry name" value="TIGR04551 family protein"/>
    <property type="match status" value="1"/>
</dbReference>